<keyword evidence="5" id="KW-0812">Transmembrane</keyword>
<keyword evidence="2 8" id="KW-0808">Transferase</keyword>
<keyword evidence="5" id="KW-1133">Transmembrane helix</keyword>
<organism evidence="8 9">
    <name type="scientific">Rhodopseudomonas pentothenatexigens</name>
    <dbReference type="NCBI Taxonomy" id="999699"/>
    <lineage>
        <taxon>Bacteria</taxon>
        <taxon>Pseudomonadati</taxon>
        <taxon>Pseudomonadota</taxon>
        <taxon>Alphaproteobacteria</taxon>
        <taxon>Hyphomicrobiales</taxon>
        <taxon>Nitrobacteraceae</taxon>
        <taxon>Rhodopseudomonas</taxon>
    </lineage>
</organism>
<proteinExistence type="predicted"/>
<dbReference type="Proteomes" id="UP000252631">
    <property type="component" value="Unassembled WGS sequence"/>
</dbReference>
<dbReference type="Pfam" id="PF01553">
    <property type="entry name" value="Acyltransferase"/>
    <property type="match status" value="1"/>
</dbReference>
<dbReference type="InterPro" id="IPR002123">
    <property type="entry name" value="Plipid/glycerol_acylTrfase"/>
</dbReference>
<dbReference type="SMART" id="SM00563">
    <property type="entry name" value="PlsC"/>
    <property type="match status" value="1"/>
</dbReference>
<sequence length="270" mass="30348">MFVIFLRSLIFNVLFYVALVGWVLVAVLAALFSGRAVVKVAKLWGQNSIWLMRLVCGTKVEFRGLEKIPQGPLIVAPKHQSMWETFALLQFFDQPLYILKRELTWIPVFGQLLLRGGMIAINRAAGVKTLVEMARRAREEVRRGRQLIIFPEGTRTPVDAPPNYKTGVGQIYVDCGVPCLPVALNAGLFWPRRQFMRYPGTIVVEFLDPLPAGLDRREFLRQLSDAIETATNRLVADARKEQAELFGRVPSAKPHHQVKSAPKPESGQTG</sequence>
<dbReference type="PANTHER" id="PTHR10434:SF40">
    <property type="entry name" value="1-ACYL-SN-GLYCEROL-3-PHOSPHATE ACYLTRANSFERASE"/>
    <property type="match status" value="1"/>
</dbReference>
<keyword evidence="3 8" id="KW-0012">Acyltransferase</keyword>
<dbReference type="EMBL" id="QRDT01000040">
    <property type="protein sequence ID" value="RED22764.1"/>
    <property type="molecule type" value="Genomic_DNA"/>
</dbReference>
<dbReference type="GO" id="GO:0006654">
    <property type="term" value="P:phosphatidic acid biosynthetic process"/>
    <property type="evidence" value="ECO:0007669"/>
    <property type="project" value="TreeGrafter"/>
</dbReference>
<dbReference type="CDD" id="cd07989">
    <property type="entry name" value="LPLAT_AGPAT-like"/>
    <property type="match status" value="1"/>
</dbReference>
<evidence type="ECO:0000313" key="9">
    <source>
        <dbReference type="Proteomes" id="UP000252631"/>
    </source>
</evidence>
<evidence type="ECO:0000313" key="8">
    <source>
        <dbReference type="EMBL" id="SSW93482.1"/>
    </source>
</evidence>
<evidence type="ECO:0000256" key="1">
    <source>
        <dbReference type="ARBA" id="ARBA00005189"/>
    </source>
</evidence>
<dbReference type="Proteomes" id="UP000256343">
    <property type="component" value="Unassembled WGS sequence"/>
</dbReference>
<evidence type="ECO:0000256" key="5">
    <source>
        <dbReference type="SAM" id="Phobius"/>
    </source>
</evidence>
<evidence type="ECO:0000256" key="4">
    <source>
        <dbReference type="SAM" id="MobiDB-lite"/>
    </source>
</evidence>
<gene>
    <name evidence="7" type="ORF">BJ125_1405</name>
    <name evidence="8" type="ORF">SAMN05892882_1405</name>
</gene>
<dbReference type="GO" id="GO:0003841">
    <property type="term" value="F:1-acylglycerol-3-phosphate O-acyltransferase activity"/>
    <property type="evidence" value="ECO:0007669"/>
    <property type="project" value="TreeGrafter"/>
</dbReference>
<name>A0A336JVF7_9BRAD</name>
<comment type="pathway">
    <text evidence="1">Lipid metabolism.</text>
</comment>
<dbReference type="PANTHER" id="PTHR10434">
    <property type="entry name" value="1-ACYL-SN-GLYCEROL-3-PHOSPHATE ACYLTRANSFERASE"/>
    <property type="match status" value="1"/>
</dbReference>
<dbReference type="AlphaFoldDB" id="A0A336JVF7"/>
<evidence type="ECO:0000256" key="3">
    <source>
        <dbReference type="ARBA" id="ARBA00023315"/>
    </source>
</evidence>
<feature type="region of interest" description="Disordered" evidence="4">
    <location>
        <begin position="247"/>
        <end position="270"/>
    </location>
</feature>
<reference evidence="8 9" key="1">
    <citation type="submission" date="2017-08" db="EMBL/GenBank/DDBJ databases">
        <authorList>
            <person name="de Groot N.N."/>
        </authorList>
    </citation>
    <scope>NUCLEOTIDE SEQUENCE [LARGE SCALE GENOMIC DNA]</scope>
    <source>
        <strain evidence="8 9">JA575</strain>
    </source>
</reference>
<keyword evidence="10" id="KW-1185">Reference proteome</keyword>
<evidence type="ECO:0000313" key="10">
    <source>
        <dbReference type="Proteomes" id="UP000256343"/>
    </source>
</evidence>
<evidence type="ECO:0000259" key="6">
    <source>
        <dbReference type="SMART" id="SM00563"/>
    </source>
</evidence>
<dbReference type="EMBL" id="UFQQ01000040">
    <property type="protein sequence ID" value="SSW93482.1"/>
    <property type="molecule type" value="Genomic_DNA"/>
</dbReference>
<dbReference type="OrthoDB" id="5290997at2"/>
<keyword evidence="5" id="KW-0472">Membrane</keyword>
<feature type="domain" description="Phospholipid/glycerol acyltransferase" evidence="6">
    <location>
        <begin position="73"/>
        <end position="187"/>
    </location>
</feature>
<protein>
    <submittedName>
        <fullName evidence="8">1-acyl-sn-glycerol-3-phosphate acyltransferase</fullName>
    </submittedName>
</protein>
<evidence type="ECO:0000313" key="7">
    <source>
        <dbReference type="EMBL" id="RED22764.1"/>
    </source>
</evidence>
<reference evidence="7 10" key="2">
    <citation type="submission" date="2018-07" db="EMBL/GenBank/DDBJ databases">
        <title>Genomic Encyclopedia of Archaeal and Bacterial Type Strains, Phase II (KMG-II): from individual species to whole genera.</title>
        <authorList>
            <person name="Goeker M."/>
        </authorList>
    </citation>
    <scope>NUCLEOTIDE SEQUENCE [LARGE SCALE GENOMIC DNA]</scope>
    <source>
        <strain evidence="7 10">JA575</strain>
    </source>
</reference>
<accession>A0A336JVF7</accession>
<dbReference type="SUPFAM" id="SSF69593">
    <property type="entry name" value="Glycerol-3-phosphate (1)-acyltransferase"/>
    <property type="match status" value="1"/>
</dbReference>
<feature type="transmembrane region" description="Helical" evidence="5">
    <location>
        <begin position="13"/>
        <end position="32"/>
    </location>
</feature>
<evidence type="ECO:0000256" key="2">
    <source>
        <dbReference type="ARBA" id="ARBA00022679"/>
    </source>
</evidence>
<dbReference type="RefSeq" id="WP_114360861.1">
    <property type="nucleotide sequence ID" value="NZ_QRDT01000040.1"/>
</dbReference>